<dbReference type="CDD" id="cd07380">
    <property type="entry name" value="MPP_CWF19_N"/>
    <property type="match status" value="1"/>
</dbReference>
<name>T1JGW9_STRMM</name>
<dbReference type="CDD" id="cd00364">
    <property type="entry name" value="Ribosomal_uS17"/>
    <property type="match status" value="1"/>
</dbReference>
<dbReference type="FunFam" id="2.40.50.1000:FF:000002">
    <property type="entry name" value="40S ribosomal protein S11"/>
    <property type="match status" value="1"/>
</dbReference>
<evidence type="ECO:0000313" key="14">
    <source>
        <dbReference type="Proteomes" id="UP000014500"/>
    </source>
</evidence>
<dbReference type="Pfam" id="PF04677">
    <property type="entry name" value="CwfJ_C_1"/>
    <property type="match status" value="1"/>
</dbReference>
<protein>
    <recommendedName>
        <fullName evidence="7">Small ribosomal subunit protein uS17</fullName>
    </recommendedName>
    <alternativeName>
        <fullName evidence="8">40S ribosomal protein S11</fullName>
    </alternativeName>
</protein>
<dbReference type="GO" id="GO:0003735">
    <property type="term" value="F:structural constituent of ribosome"/>
    <property type="evidence" value="ECO:0007669"/>
    <property type="project" value="InterPro"/>
</dbReference>
<evidence type="ECO:0000256" key="5">
    <source>
        <dbReference type="ARBA" id="ARBA00022980"/>
    </source>
</evidence>
<keyword evidence="4" id="KW-0694">RNA-binding</keyword>
<evidence type="ECO:0000256" key="3">
    <source>
        <dbReference type="ARBA" id="ARBA00022730"/>
    </source>
</evidence>
<dbReference type="eggNOG" id="KOG1728">
    <property type="taxonomic scope" value="Eukaryota"/>
</dbReference>
<dbReference type="InterPro" id="IPR000266">
    <property type="entry name" value="Ribosomal_uS17"/>
</dbReference>
<organism evidence="13 14">
    <name type="scientific">Strigamia maritima</name>
    <name type="common">European centipede</name>
    <name type="synonym">Geophilus maritimus</name>
    <dbReference type="NCBI Taxonomy" id="126957"/>
    <lineage>
        <taxon>Eukaryota</taxon>
        <taxon>Metazoa</taxon>
        <taxon>Ecdysozoa</taxon>
        <taxon>Arthropoda</taxon>
        <taxon>Myriapoda</taxon>
        <taxon>Chilopoda</taxon>
        <taxon>Pleurostigmophora</taxon>
        <taxon>Geophilomorpha</taxon>
        <taxon>Linotaeniidae</taxon>
        <taxon>Strigamia</taxon>
    </lineage>
</organism>
<dbReference type="InterPro" id="IPR006768">
    <property type="entry name" value="Cwf19-like_C_dom-1"/>
</dbReference>
<comment type="similarity">
    <text evidence="2 9">Belongs to the universal ribosomal protein uS17 family.</text>
</comment>
<evidence type="ECO:0000313" key="13">
    <source>
        <dbReference type="EnsemblMetazoa" id="SMAR013096-PA"/>
    </source>
</evidence>
<keyword evidence="6 9" id="KW-0687">Ribonucleoprotein</keyword>
<dbReference type="GO" id="GO:0000398">
    <property type="term" value="P:mRNA splicing, via spliceosome"/>
    <property type="evidence" value="ECO:0007669"/>
    <property type="project" value="TreeGrafter"/>
</dbReference>
<dbReference type="SUPFAM" id="SSF50249">
    <property type="entry name" value="Nucleic acid-binding proteins"/>
    <property type="match status" value="1"/>
</dbReference>
<dbReference type="InterPro" id="IPR012340">
    <property type="entry name" value="NA-bd_OB-fold"/>
</dbReference>
<dbReference type="Pfam" id="PF04676">
    <property type="entry name" value="CwfJ_C_2"/>
    <property type="match status" value="1"/>
</dbReference>
<dbReference type="InterPro" id="IPR036265">
    <property type="entry name" value="HIT-like_sf"/>
</dbReference>
<dbReference type="PANTHER" id="PTHR12072:SF4">
    <property type="entry name" value="CWF19-LIKE PROTEIN 1"/>
    <property type="match status" value="1"/>
</dbReference>
<reference evidence="13" key="2">
    <citation type="submission" date="2015-02" db="UniProtKB">
        <authorList>
            <consortium name="EnsemblMetazoa"/>
        </authorList>
    </citation>
    <scope>IDENTIFICATION</scope>
</reference>
<evidence type="ECO:0000256" key="7">
    <source>
        <dbReference type="ARBA" id="ARBA00035164"/>
    </source>
</evidence>
<dbReference type="GO" id="GO:0005840">
    <property type="term" value="C:ribosome"/>
    <property type="evidence" value="ECO:0007669"/>
    <property type="project" value="UniProtKB-KW"/>
</dbReference>
<dbReference type="InterPro" id="IPR006767">
    <property type="entry name" value="Cwf19-like_C_dom-2"/>
</dbReference>
<feature type="domain" description="Cwf19-like C-terminal" evidence="11">
    <location>
        <begin position="310"/>
        <end position="424"/>
    </location>
</feature>
<dbReference type="EnsemblMetazoa" id="SMAR013096-RA">
    <property type="protein sequence ID" value="SMAR013096-PA"/>
    <property type="gene ID" value="SMAR013096"/>
</dbReference>
<dbReference type="STRING" id="126957.T1JGW9"/>
<accession>T1JGW9</accession>
<dbReference type="Proteomes" id="UP000014500">
    <property type="component" value="Unassembled WGS sequence"/>
</dbReference>
<dbReference type="HOGENOM" id="CLU_019955_2_0_1"/>
<dbReference type="PROSITE" id="PS00056">
    <property type="entry name" value="RIBOSOMAL_S17"/>
    <property type="match status" value="1"/>
</dbReference>
<dbReference type="PhylomeDB" id="T1JGW9"/>
<reference evidence="14" key="1">
    <citation type="submission" date="2011-05" db="EMBL/GenBank/DDBJ databases">
        <authorList>
            <person name="Richards S.R."/>
            <person name="Qu J."/>
            <person name="Jiang H."/>
            <person name="Jhangiani S.N."/>
            <person name="Agravi P."/>
            <person name="Goodspeed R."/>
            <person name="Gross S."/>
            <person name="Mandapat C."/>
            <person name="Jackson L."/>
            <person name="Mathew T."/>
            <person name="Pu L."/>
            <person name="Thornton R."/>
            <person name="Saada N."/>
            <person name="Wilczek-Boney K.B."/>
            <person name="Lee S."/>
            <person name="Kovar C."/>
            <person name="Wu Y."/>
            <person name="Scherer S.E."/>
            <person name="Worley K.C."/>
            <person name="Muzny D.M."/>
            <person name="Gibbs R."/>
        </authorList>
    </citation>
    <scope>NUCLEOTIDE SEQUENCE</scope>
    <source>
        <strain evidence="14">Brora</strain>
    </source>
</reference>
<dbReference type="eggNOG" id="KOG2476">
    <property type="taxonomic scope" value="Eukaryota"/>
</dbReference>
<feature type="domain" description="Small ribosomal subunit protein uS17 N-terminal" evidence="12">
    <location>
        <begin position="522"/>
        <end position="586"/>
    </location>
</feature>
<keyword evidence="14" id="KW-1185">Reference proteome</keyword>
<dbReference type="GO" id="GO:0071014">
    <property type="term" value="C:post-mRNA release spliceosomal complex"/>
    <property type="evidence" value="ECO:0007669"/>
    <property type="project" value="TreeGrafter"/>
</dbReference>
<dbReference type="InterPro" id="IPR032440">
    <property type="entry name" value="Ribosomal_uS17_N"/>
</dbReference>
<evidence type="ECO:0000259" key="11">
    <source>
        <dbReference type="Pfam" id="PF04677"/>
    </source>
</evidence>
<dbReference type="GO" id="GO:0019843">
    <property type="term" value="F:rRNA binding"/>
    <property type="evidence" value="ECO:0007669"/>
    <property type="project" value="UniProtKB-KW"/>
</dbReference>
<dbReference type="Pfam" id="PF00366">
    <property type="entry name" value="Ribosomal_S17"/>
    <property type="match status" value="1"/>
</dbReference>
<evidence type="ECO:0000256" key="8">
    <source>
        <dbReference type="ARBA" id="ARBA00035471"/>
    </source>
</evidence>
<dbReference type="SUPFAM" id="SSF54197">
    <property type="entry name" value="HIT-like"/>
    <property type="match status" value="1"/>
</dbReference>
<dbReference type="Gene3D" id="3.30.428.10">
    <property type="entry name" value="HIT-like"/>
    <property type="match status" value="1"/>
</dbReference>
<feature type="domain" description="Cwf19-like protein C-terminal" evidence="10">
    <location>
        <begin position="443"/>
        <end position="521"/>
    </location>
</feature>
<sequence length="671" mass="77103">MATKMQKILVSGDVDGKFSQLFQRVETVNKKAGPFDMLLCVGNFFASDDTEWKLCLNGTLKTPVATYILGPNTKELENFYPNTEVEELCPNIMYLGRKGVLTGPSKLKLMYLSGIEGRKSSSNHFTADDIKTLERLAEYENSLKGVDILITSQWPKGVSKYVMPPQRNVDENGSQLISQLARIVTPRYHFCGLENVHYERLPYRNHRILSESAKHVTRFLSLGKVGNSQKQKWLYAFSIASLSSMDASELVKQPVDVTENPYSLQIIPQNETLLVQETPVQYFYDMNPTNTGKRRHENQNFQSKRQKQWKPTQPTGPCWFCLGSPDVEKHLVVSIGNDIYLTLPKGGLVSDHILICPIAHFAATVDLPPEALAEVNKFKNALRKFYDSQQKIPIFFERNFRTQHFQIQVVPVSRKLENKIFAAFKRCAEQNELKLQTMPDSTELDIPSGVAYFYAEIPSGERLLHLINKRFPLQFGREVVASPDLLDIPDKVDWKKCPNEFAQEKQIAEEFKNNFKPFDFTNERAFQKQPTIFLNRKKTLAKKKKSLRYVRNVGLGFKTPREAIEGTYIDKKCPFTGDISIRGRILTGIVQKMKMQRTIVIRRDYLHYVKKYNRFEKRHKNMSVHLSPCFRDVKIGDVVTVGECRPLSKTVRFNVLKVTKGPGSKKQFQKF</sequence>
<keyword evidence="3" id="KW-0699">rRNA-binding</keyword>
<dbReference type="AlphaFoldDB" id="T1JGW9"/>
<dbReference type="InterPro" id="IPR028333">
    <property type="entry name" value="Ribosomal_uS17_arc/euk"/>
</dbReference>
<dbReference type="GO" id="GO:0006412">
    <property type="term" value="P:translation"/>
    <property type="evidence" value="ECO:0007669"/>
    <property type="project" value="InterPro"/>
</dbReference>
<evidence type="ECO:0000256" key="6">
    <source>
        <dbReference type="ARBA" id="ARBA00023274"/>
    </source>
</evidence>
<evidence type="ECO:0000259" key="10">
    <source>
        <dbReference type="Pfam" id="PF04676"/>
    </source>
</evidence>
<dbReference type="PANTHER" id="PTHR12072">
    <property type="entry name" value="CWF19, CELL CYCLE CONTROL PROTEIN"/>
    <property type="match status" value="1"/>
</dbReference>
<dbReference type="InterPro" id="IPR019979">
    <property type="entry name" value="Ribosomal_uS17_CS"/>
</dbReference>
<dbReference type="OMA" id="IVPITHY"/>
<dbReference type="EMBL" id="JH432213">
    <property type="status" value="NOT_ANNOTATED_CDS"/>
    <property type="molecule type" value="Genomic_DNA"/>
</dbReference>
<proteinExistence type="inferred from homology"/>
<dbReference type="NCBIfam" id="TIGR03630">
    <property type="entry name" value="uS17_arch"/>
    <property type="match status" value="1"/>
</dbReference>
<evidence type="ECO:0000256" key="1">
    <source>
        <dbReference type="ARBA" id="ARBA00006795"/>
    </source>
</evidence>
<dbReference type="PRINTS" id="PR00973">
    <property type="entry name" value="RIBOSOMALS17"/>
</dbReference>
<dbReference type="Gene3D" id="2.40.50.1000">
    <property type="match status" value="1"/>
</dbReference>
<dbReference type="Pfam" id="PF16205">
    <property type="entry name" value="Ribosomal_S17_N"/>
    <property type="match status" value="1"/>
</dbReference>
<dbReference type="GO" id="GO:0061632">
    <property type="term" value="F:RNA lariat debranching enzyme activator activity"/>
    <property type="evidence" value="ECO:0007669"/>
    <property type="project" value="TreeGrafter"/>
</dbReference>
<comment type="similarity">
    <text evidence="1">Belongs to the CWF19 family.</text>
</comment>
<evidence type="ECO:0000259" key="12">
    <source>
        <dbReference type="Pfam" id="PF16205"/>
    </source>
</evidence>
<dbReference type="InterPro" id="IPR040194">
    <property type="entry name" value="Cwf19-like"/>
</dbReference>
<evidence type="ECO:0000256" key="4">
    <source>
        <dbReference type="ARBA" id="ARBA00022884"/>
    </source>
</evidence>
<keyword evidence="5 9" id="KW-0689">Ribosomal protein</keyword>
<evidence type="ECO:0000256" key="9">
    <source>
        <dbReference type="RuleBase" id="RU003872"/>
    </source>
</evidence>
<evidence type="ECO:0000256" key="2">
    <source>
        <dbReference type="ARBA" id="ARBA00010254"/>
    </source>
</evidence>